<keyword evidence="4" id="KW-0675">Receptor</keyword>
<proteinExistence type="predicted"/>
<accession>A0A8J6BEV7</accession>
<keyword evidence="2" id="KW-0391">Immunity</keyword>
<keyword evidence="3" id="KW-1064">Adaptive immunity</keyword>
<keyword evidence="5" id="KW-0393">Immunoglobulin domain</keyword>
<reference evidence="8" key="1">
    <citation type="thesis" date="2020" institute="ProQuest LLC" country="789 East Eisenhower Parkway, Ann Arbor, MI, USA">
        <title>Comparative Genomics and Chromosome Evolution.</title>
        <authorList>
            <person name="Mudd A.B."/>
        </authorList>
    </citation>
    <scope>NUCLEOTIDE SEQUENCE</scope>
    <source>
        <strain evidence="8">HN-11 Male</strain>
        <tissue evidence="8">Kidney and liver</tissue>
    </source>
</reference>
<dbReference type="OrthoDB" id="9805246at2759"/>
<dbReference type="SUPFAM" id="SSF48726">
    <property type="entry name" value="Immunoglobulin"/>
    <property type="match status" value="1"/>
</dbReference>
<evidence type="ECO:0000313" key="8">
    <source>
        <dbReference type="EMBL" id="KAG9461865.1"/>
    </source>
</evidence>
<dbReference type="InterPro" id="IPR003599">
    <property type="entry name" value="Ig_sub"/>
</dbReference>
<dbReference type="AlphaFoldDB" id="A0A8J6BEV7"/>
<evidence type="ECO:0000256" key="4">
    <source>
        <dbReference type="ARBA" id="ARBA00023170"/>
    </source>
</evidence>
<dbReference type="InterPro" id="IPR013783">
    <property type="entry name" value="Ig-like_fold"/>
</dbReference>
<dbReference type="GO" id="GO:0002250">
    <property type="term" value="P:adaptive immune response"/>
    <property type="evidence" value="ECO:0007669"/>
    <property type="project" value="UniProtKB-KW"/>
</dbReference>
<dbReference type="Gene3D" id="2.60.40.10">
    <property type="entry name" value="Immunoglobulins"/>
    <property type="match status" value="1"/>
</dbReference>
<dbReference type="PANTHER" id="PTHR19343">
    <property type="entry name" value="T CELL RECEPTOR ALPHA VARIABLE 1-2"/>
    <property type="match status" value="1"/>
</dbReference>
<dbReference type="SMART" id="SM00409">
    <property type="entry name" value="IG"/>
    <property type="match status" value="1"/>
</dbReference>
<dbReference type="InterPro" id="IPR007110">
    <property type="entry name" value="Ig-like_dom"/>
</dbReference>
<evidence type="ECO:0000256" key="2">
    <source>
        <dbReference type="ARBA" id="ARBA00022859"/>
    </source>
</evidence>
<evidence type="ECO:0000256" key="3">
    <source>
        <dbReference type="ARBA" id="ARBA00023130"/>
    </source>
</evidence>
<evidence type="ECO:0000313" key="9">
    <source>
        <dbReference type="Proteomes" id="UP000770717"/>
    </source>
</evidence>
<gene>
    <name evidence="8" type="ORF">GDO78_015513</name>
</gene>
<feature type="domain" description="Ig-like" evidence="7">
    <location>
        <begin position="39"/>
        <end position="132"/>
    </location>
</feature>
<evidence type="ECO:0000256" key="1">
    <source>
        <dbReference type="ARBA" id="ARBA00022729"/>
    </source>
</evidence>
<keyword evidence="1" id="KW-0732">Signal</keyword>
<keyword evidence="6" id="KW-1279">T cell receptor</keyword>
<evidence type="ECO:0000259" key="7">
    <source>
        <dbReference type="PROSITE" id="PS50835"/>
    </source>
</evidence>
<sequence>MQAEQNTADNFENSSSFAYAKSYFVLGAIAESSVWGVLGQYLVHQDPHITVTEGEDVQINCNYTGTEYSLQWYHRVSNQKIQAILLQRTNGHTSHGRFTMYLNTKQRFTYLYINRTQVADSAVYYCAMEAQC</sequence>
<name>A0A8J6BEV7_ELECQ</name>
<comment type="caution">
    <text evidence="8">The sequence shown here is derived from an EMBL/GenBank/DDBJ whole genome shotgun (WGS) entry which is preliminary data.</text>
</comment>
<keyword evidence="9" id="KW-1185">Reference proteome</keyword>
<dbReference type="PANTHER" id="PTHR19343:SF13">
    <property type="entry name" value="T CELL RECEPTOR ALPHA VARIABLE 21"/>
    <property type="match status" value="1"/>
</dbReference>
<dbReference type="InterPro" id="IPR051006">
    <property type="entry name" value="TCR_variable_domain"/>
</dbReference>
<dbReference type="EMBL" id="WNTK01015754">
    <property type="protein sequence ID" value="KAG9461865.1"/>
    <property type="molecule type" value="Genomic_DNA"/>
</dbReference>
<dbReference type="Pfam" id="PF07686">
    <property type="entry name" value="V-set"/>
    <property type="match status" value="1"/>
</dbReference>
<protein>
    <recommendedName>
        <fullName evidence="7">Ig-like domain-containing protein</fullName>
    </recommendedName>
</protein>
<organism evidence="8 9">
    <name type="scientific">Eleutherodactylus coqui</name>
    <name type="common">Puerto Rican coqui</name>
    <dbReference type="NCBI Taxonomy" id="57060"/>
    <lineage>
        <taxon>Eukaryota</taxon>
        <taxon>Metazoa</taxon>
        <taxon>Chordata</taxon>
        <taxon>Craniata</taxon>
        <taxon>Vertebrata</taxon>
        <taxon>Euteleostomi</taxon>
        <taxon>Amphibia</taxon>
        <taxon>Batrachia</taxon>
        <taxon>Anura</taxon>
        <taxon>Neobatrachia</taxon>
        <taxon>Hyloidea</taxon>
        <taxon>Eleutherodactylidae</taxon>
        <taxon>Eleutherodactylinae</taxon>
        <taxon>Eleutherodactylus</taxon>
        <taxon>Eleutherodactylus</taxon>
    </lineage>
</organism>
<dbReference type="PROSITE" id="PS50835">
    <property type="entry name" value="IG_LIKE"/>
    <property type="match status" value="1"/>
</dbReference>
<dbReference type="GO" id="GO:0042101">
    <property type="term" value="C:T cell receptor complex"/>
    <property type="evidence" value="ECO:0007669"/>
    <property type="project" value="UniProtKB-KW"/>
</dbReference>
<dbReference type="GO" id="GO:0042605">
    <property type="term" value="F:peptide antigen binding"/>
    <property type="evidence" value="ECO:0007669"/>
    <property type="project" value="TreeGrafter"/>
</dbReference>
<dbReference type="InterPro" id="IPR036179">
    <property type="entry name" value="Ig-like_dom_sf"/>
</dbReference>
<dbReference type="InterPro" id="IPR013106">
    <property type="entry name" value="Ig_V-set"/>
</dbReference>
<evidence type="ECO:0000256" key="5">
    <source>
        <dbReference type="ARBA" id="ARBA00023319"/>
    </source>
</evidence>
<dbReference type="Proteomes" id="UP000770717">
    <property type="component" value="Unassembled WGS sequence"/>
</dbReference>
<evidence type="ECO:0000256" key="6">
    <source>
        <dbReference type="ARBA" id="ARBA00043266"/>
    </source>
</evidence>
<dbReference type="SMART" id="SM00406">
    <property type="entry name" value="IGv"/>
    <property type="match status" value="1"/>
</dbReference>